<reference evidence="3 4" key="1">
    <citation type="submission" date="2021-01" db="EMBL/GenBank/DDBJ databases">
        <title>Whole genome shotgun sequence of Actinoplanes humidus NBRC 14915.</title>
        <authorList>
            <person name="Komaki H."/>
            <person name="Tamura T."/>
        </authorList>
    </citation>
    <scope>NUCLEOTIDE SEQUENCE [LARGE SCALE GENOMIC DNA]</scope>
    <source>
        <strain evidence="3 4">NBRC 14915</strain>
    </source>
</reference>
<dbReference type="EMBL" id="BOMN01000113">
    <property type="protein sequence ID" value="GIE24806.1"/>
    <property type="molecule type" value="Genomic_DNA"/>
</dbReference>
<protein>
    <submittedName>
        <fullName evidence="3">UDP-glucose epimerase YtcB</fullName>
    </submittedName>
</protein>
<dbReference type="Gene3D" id="3.40.50.720">
    <property type="entry name" value="NAD(P)-binding Rossmann-like Domain"/>
    <property type="match status" value="1"/>
</dbReference>
<dbReference type="Proteomes" id="UP000603200">
    <property type="component" value="Unassembled WGS sequence"/>
</dbReference>
<dbReference type="PANTHER" id="PTHR43245">
    <property type="entry name" value="BIFUNCTIONAL POLYMYXIN RESISTANCE PROTEIN ARNA"/>
    <property type="match status" value="1"/>
</dbReference>
<gene>
    <name evidence="3" type="primary">ytcB</name>
    <name evidence="3" type="ORF">Ahu01nite_079080</name>
</gene>
<sequence length="344" mass="36353">MTSSFPHRPTMVVVTGAAGFIGSHLVQGLLDNGLEVVGIDRRTPETDAIARLNLRDVTGHPRFSLFSGDLSFVSLNLLVRDAACVFHLSAIPAVRASWAEFERYVTANVMATQRLLDACVQEGVSKVVYASASSVYGPAEAPSGENDPAQPISPYGITKLAGEQLCLAYAKRPASRLSVTALRYFTVYGPRQRPDMAISRILAAALAGEPFVIFGDGTQRRDFTYVGDVVAATIAAADIEVPATVINVGGGSSISVSDIIAMARTVTGNPVPLTAGAAQAGDVPATAADLSLARVLLGFQPRIDLQTGMTRHAQWLQKLPADLLRTYGPPPTTDQDQSAPDSPH</sequence>
<evidence type="ECO:0000313" key="4">
    <source>
        <dbReference type="Proteomes" id="UP000603200"/>
    </source>
</evidence>
<evidence type="ECO:0000313" key="3">
    <source>
        <dbReference type="EMBL" id="GIE24806.1"/>
    </source>
</evidence>
<comment type="caution">
    <text evidence="3">The sequence shown here is derived from an EMBL/GenBank/DDBJ whole genome shotgun (WGS) entry which is preliminary data.</text>
</comment>
<dbReference type="SUPFAM" id="SSF51735">
    <property type="entry name" value="NAD(P)-binding Rossmann-fold domains"/>
    <property type="match status" value="1"/>
</dbReference>
<proteinExistence type="predicted"/>
<dbReference type="InterPro" id="IPR001509">
    <property type="entry name" value="Epimerase_deHydtase"/>
</dbReference>
<feature type="domain" description="NAD-dependent epimerase/dehydratase" evidence="2">
    <location>
        <begin position="12"/>
        <end position="249"/>
    </location>
</feature>
<keyword evidence="4" id="KW-1185">Reference proteome</keyword>
<dbReference type="RefSeq" id="WP_239159493.1">
    <property type="nucleotide sequence ID" value="NZ_BAAATV010000001.1"/>
</dbReference>
<dbReference type="PRINTS" id="PR01713">
    <property type="entry name" value="NUCEPIMERASE"/>
</dbReference>
<feature type="compositionally biased region" description="Polar residues" evidence="1">
    <location>
        <begin position="333"/>
        <end position="344"/>
    </location>
</feature>
<dbReference type="PANTHER" id="PTHR43245:SF17">
    <property type="entry name" value="UDP-GLUCOSE 4-EPIMERASE"/>
    <property type="match status" value="1"/>
</dbReference>
<dbReference type="Pfam" id="PF01370">
    <property type="entry name" value="Epimerase"/>
    <property type="match status" value="1"/>
</dbReference>
<name>A0ABQ4A1U2_9ACTN</name>
<dbReference type="InterPro" id="IPR036291">
    <property type="entry name" value="NAD(P)-bd_dom_sf"/>
</dbReference>
<evidence type="ECO:0000259" key="2">
    <source>
        <dbReference type="Pfam" id="PF01370"/>
    </source>
</evidence>
<feature type="region of interest" description="Disordered" evidence="1">
    <location>
        <begin position="323"/>
        <end position="344"/>
    </location>
</feature>
<dbReference type="InterPro" id="IPR050177">
    <property type="entry name" value="Lipid_A_modif_metabolic_enz"/>
</dbReference>
<organism evidence="3 4">
    <name type="scientific">Winogradskya humida</name>
    <dbReference type="NCBI Taxonomy" id="113566"/>
    <lineage>
        <taxon>Bacteria</taxon>
        <taxon>Bacillati</taxon>
        <taxon>Actinomycetota</taxon>
        <taxon>Actinomycetes</taxon>
        <taxon>Micromonosporales</taxon>
        <taxon>Micromonosporaceae</taxon>
        <taxon>Winogradskya</taxon>
    </lineage>
</organism>
<evidence type="ECO:0000256" key="1">
    <source>
        <dbReference type="SAM" id="MobiDB-lite"/>
    </source>
</evidence>
<accession>A0ABQ4A1U2</accession>